<protein>
    <submittedName>
        <fullName evidence="2">Uncharacterized protein</fullName>
    </submittedName>
</protein>
<proteinExistence type="predicted"/>
<evidence type="ECO:0000313" key="3">
    <source>
        <dbReference type="Proteomes" id="UP000198583"/>
    </source>
</evidence>
<keyword evidence="3" id="KW-1185">Reference proteome</keyword>
<reference evidence="3" key="1">
    <citation type="submission" date="2016-10" db="EMBL/GenBank/DDBJ databases">
        <authorList>
            <person name="Varghese N."/>
            <person name="Submissions S."/>
        </authorList>
    </citation>
    <scope>NUCLEOTIDE SEQUENCE [LARGE SCALE GENOMIC DNA]</scope>
    <source>
        <strain evidence="3">DSM 44232</strain>
    </source>
</reference>
<dbReference type="Proteomes" id="UP000198583">
    <property type="component" value="Unassembled WGS sequence"/>
</dbReference>
<name>A0A1I6D9Q4_9PSEU</name>
<feature type="transmembrane region" description="Helical" evidence="1">
    <location>
        <begin position="6"/>
        <end position="25"/>
    </location>
</feature>
<dbReference type="AlphaFoldDB" id="A0A1I6D9Q4"/>
<dbReference type="EMBL" id="FOYL01000002">
    <property type="protein sequence ID" value="SFR02173.1"/>
    <property type="molecule type" value="Genomic_DNA"/>
</dbReference>
<keyword evidence="1" id="KW-0812">Transmembrane</keyword>
<dbReference type="STRING" id="84724.SAMN04488564_10260"/>
<sequence>MKVDELIATSGAVAIAALFVALRLIKAKARPQ</sequence>
<evidence type="ECO:0000313" key="2">
    <source>
        <dbReference type="EMBL" id="SFR02173.1"/>
    </source>
</evidence>
<keyword evidence="1" id="KW-1133">Transmembrane helix</keyword>
<organism evidence="2 3">
    <name type="scientific">Lentzea waywayandensis</name>
    <dbReference type="NCBI Taxonomy" id="84724"/>
    <lineage>
        <taxon>Bacteria</taxon>
        <taxon>Bacillati</taxon>
        <taxon>Actinomycetota</taxon>
        <taxon>Actinomycetes</taxon>
        <taxon>Pseudonocardiales</taxon>
        <taxon>Pseudonocardiaceae</taxon>
        <taxon>Lentzea</taxon>
    </lineage>
</organism>
<evidence type="ECO:0000256" key="1">
    <source>
        <dbReference type="SAM" id="Phobius"/>
    </source>
</evidence>
<keyword evidence="1" id="KW-0472">Membrane</keyword>
<accession>A0A1I6D9Q4</accession>
<gene>
    <name evidence="2" type="ORF">SAMN04488564_10260</name>
</gene>